<feature type="transmembrane region" description="Helical" evidence="1">
    <location>
        <begin position="125"/>
        <end position="143"/>
    </location>
</feature>
<accession>A0A0G1K3B6</accession>
<reference evidence="2 3" key="1">
    <citation type="journal article" date="2015" name="Nature">
        <title>rRNA introns, odd ribosomes, and small enigmatic genomes across a large radiation of phyla.</title>
        <authorList>
            <person name="Brown C.T."/>
            <person name="Hug L.A."/>
            <person name="Thomas B.C."/>
            <person name="Sharon I."/>
            <person name="Castelle C.J."/>
            <person name="Singh A."/>
            <person name="Wilkins M.J."/>
            <person name="Williams K.H."/>
            <person name="Banfield J.F."/>
        </authorList>
    </citation>
    <scope>NUCLEOTIDE SEQUENCE [LARGE SCALE GENOMIC DNA]</scope>
</reference>
<sequence>MSFIQQNLAEIIFATIGLCIIFGVIKIEKNINVPKIWSTILGILALVPLLYKIYFDLFGIAYEGTSYGFAVWEYFLLFLLCALLVAWWYSGKSFFQSTALWLVLRILLAFSIGLLMMYFGFSVVIFWLTLILVYFLLGLFPIFKRFK</sequence>
<gene>
    <name evidence="2" type="ORF">UW74_C0025G0011</name>
</gene>
<keyword evidence="1" id="KW-0812">Transmembrane</keyword>
<feature type="transmembrane region" description="Helical" evidence="1">
    <location>
        <begin position="36"/>
        <end position="55"/>
    </location>
</feature>
<keyword evidence="1" id="KW-0472">Membrane</keyword>
<evidence type="ECO:0000313" key="3">
    <source>
        <dbReference type="Proteomes" id="UP000034889"/>
    </source>
</evidence>
<protein>
    <submittedName>
        <fullName evidence="2">Uncharacterized protein</fullName>
    </submittedName>
</protein>
<name>A0A0G1K3B6_9BACT</name>
<feature type="transmembrane region" description="Helical" evidence="1">
    <location>
        <begin position="67"/>
        <end position="87"/>
    </location>
</feature>
<dbReference type="EMBL" id="LCJM01000025">
    <property type="protein sequence ID" value="KKT78271.1"/>
    <property type="molecule type" value="Genomic_DNA"/>
</dbReference>
<comment type="caution">
    <text evidence="2">The sequence shown here is derived from an EMBL/GenBank/DDBJ whole genome shotgun (WGS) entry which is preliminary data.</text>
</comment>
<evidence type="ECO:0000256" key="1">
    <source>
        <dbReference type="SAM" id="Phobius"/>
    </source>
</evidence>
<evidence type="ECO:0000313" key="2">
    <source>
        <dbReference type="EMBL" id="KKT78271.1"/>
    </source>
</evidence>
<dbReference type="Proteomes" id="UP000034889">
    <property type="component" value="Unassembled WGS sequence"/>
</dbReference>
<proteinExistence type="predicted"/>
<feature type="transmembrane region" description="Helical" evidence="1">
    <location>
        <begin position="6"/>
        <end position="24"/>
    </location>
</feature>
<organism evidence="2 3">
    <name type="scientific">Candidatus Giovannonibacteria bacterium GW2011_GWC2_44_8</name>
    <dbReference type="NCBI Taxonomy" id="1618657"/>
    <lineage>
        <taxon>Bacteria</taxon>
        <taxon>Candidatus Giovannoniibacteriota</taxon>
    </lineage>
</organism>
<feature type="transmembrane region" description="Helical" evidence="1">
    <location>
        <begin position="99"/>
        <end position="119"/>
    </location>
</feature>
<keyword evidence="1" id="KW-1133">Transmembrane helix</keyword>
<dbReference type="AlphaFoldDB" id="A0A0G1K3B6"/>